<organism evidence="1 2">
    <name type="scientific">Schistosoma margrebowiei</name>
    <dbReference type="NCBI Taxonomy" id="48269"/>
    <lineage>
        <taxon>Eukaryota</taxon>
        <taxon>Metazoa</taxon>
        <taxon>Spiralia</taxon>
        <taxon>Lophotrochozoa</taxon>
        <taxon>Platyhelminthes</taxon>
        <taxon>Trematoda</taxon>
        <taxon>Digenea</taxon>
        <taxon>Strigeidida</taxon>
        <taxon>Schistosomatoidea</taxon>
        <taxon>Schistosomatidae</taxon>
        <taxon>Schistosoma</taxon>
    </lineage>
</organism>
<accession>A0A183NBG0</accession>
<dbReference type="EMBL" id="UZAI01021575">
    <property type="protein sequence ID" value="VDP55852.1"/>
    <property type="molecule type" value="Genomic_DNA"/>
</dbReference>
<name>A0A183NBG0_9TREM</name>
<evidence type="ECO:0000313" key="1">
    <source>
        <dbReference type="EMBL" id="VDP55852.1"/>
    </source>
</evidence>
<evidence type="ECO:0000313" key="2">
    <source>
        <dbReference type="Proteomes" id="UP000277204"/>
    </source>
</evidence>
<protein>
    <submittedName>
        <fullName evidence="1">Uncharacterized protein</fullName>
    </submittedName>
</protein>
<dbReference type="AlphaFoldDB" id="A0A183NBG0"/>
<proteinExistence type="predicted"/>
<dbReference type="Proteomes" id="UP000277204">
    <property type="component" value="Unassembled WGS sequence"/>
</dbReference>
<gene>
    <name evidence="1" type="ORF">SMRZ_LOCUS25635</name>
</gene>
<sequence>MYHVKLKSYADNSLRSCDAVHEDEHKFGQCLSCGRLYSFSSCNFRNSECFKCDDIGHVQSVCNTTVHLSATNIKLCNSDSNESSIHNNRLSLSTISKHNVESYSNSELNETCNFRNSECFKYDDIGHVQSVCNTTVHLSATNIQFCNSDSNESSIHNNHLSLSTISKHNVESYSNSELNETQNPYKITVSNQSTYQISHVIVPDIVFPNNSVHSFVVI</sequence>
<keyword evidence="2" id="KW-1185">Reference proteome</keyword>
<reference evidence="1 2" key="1">
    <citation type="submission" date="2018-11" db="EMBL/GenBank/DDBJ databases">
        <authorList>
            <consortium name="Pathogen Informatics"/>
        </authorList>
    </citation>
    <scope>NUCLEOTIDE SEQUENCE [LARGE SCALE GENOMIC DNA]</scope>
    <source>
        <strain evidence="1 2">Zambia</strain>
    </source>
</reference>